<comment type="caution">
    <text evidence="2">The sequence shown here is derived from an EMBL/GenBank/DDBJ whole genome shotgun (WGS) entry which is preliminary data.</text>
</comment>
<keyword evidence="1" id="KW-1133">Transmembrane helix</keyword>
<gene>
    <name evidence="2" type="ORF">US75_C0011G0024</name>
</gene>
<name>A0A0G0IMQ5_9BACT</name>
<feature type="transmembrane region" description="Helical" evidence="1">
    <location>
        <begin position="21"/>
        <end position="41"/>
    </location>
</feature>
<evidence type="ECO:0000313" key="3">
    <source>
        <dbReference type="Proteomes" id="UP000034096"/>
    </source>
</evidence>
<feature type="transmembrane region" description="Helical" evidence="1">
    <location>
        <begin position="86"/>
        <end position="113"/>
    </location>
</feature>
<dbReference type="STRING" id="1618583.US75_C0011G0024"/>
<protein>
    <submittedName>
        <fullName evidence="2">Uncharacterized protein</fullName>
    </submittedName>
</protein>
<sequence>MIGKKGSSKLDTKNHGQTFAGIFNFIVGSIIFTEIAIKSVISGYEHFFDDFDFKFSLIILMSVISIIVGILTVISHPVNKVIIYRFNTILFFLNLLIFLYASIFILFVCLLVLGGTM</sequence>
<evidence type="ECO:0000256" key="1">
    <source>
        <dbReference type="SAM" id="Phobius"/>
    </source>
</evidence>
<evidence type="ECO:0000313" key="2">
    <source>
        <dbReference type="EMBL" id="KKQ56007.1"/>
    </source>
</evidence>
<accession>A0A0G0IMQ5</accession>
<feature type="transmembrane region" description="Helical" evidence="1">
    <location>
        <begin position="53"/>
        <end position="74"/>
    </location>
</feature>
<dbReference type="AlphaFoldDB" id="A0A0G0IMQ5"/>
<reference evidence="2 3" key="1">
    <citation type="journal article" date="2015" name="Nature">
        <title>rRNA introns, odd ribosomes, and small enigmatic genomes across a large radiation of phyla.</title>
        <authorList>
            <person name="Brown C.T."/>
            <person name="Hug L.A."/>
            <person name="Thomas B.C."/>
            <person name="Sharon I."/>
            <person name="Castelle C.J."/>
            <person name="Singh A."/>
            <person name="Wilkins M.J."/>
            <person name="Williams K.H."/>
            <person name="Banfield J.F."/>
        </authorList>
    </citation>
    <scope>NUCLEOTIDE SEQUENCE [LARGE SCALE GENOMIC DNA]</scope>
</reference>
<keyword evidence="1" id="KW-0812">Transmembrane</keyword>
<dbReference type="Proteomes" id="UP000034096">
    <property type="component" value="Unassembled WGS sequence"/>
</dbReference>
<proteinExistence type="predicted"/>
<organism evidence="2 3">
    <name type="scientific">Candidatus Woesebacteria bacterium GW2011_GWC1_38_13</name>
    <dbReference type="NCBI Taxonomy" id="1618583"/>
    <lineage>
        <taxon>Bacteria</taxon>
        <taxon>Candidatus Woeseibacteriota</taxon>
    </lineage>
</organism>
<keyword evidence="1" id="KW-0472">Membrane</keyword>
<dbReference type="EMBL" id="LBUE01000011">
    <property type="protein sequence ID" value="KKQ56007.1"/>
    <property type="molecule type" value="Genomic_DNA"/>
</dbReference>